<dbReference type="RefSeq" id="WP_349297429.1">
    <property type="nucleotide sequence ID" value="NZ_JBEDNQ010000003.1"/>
</dbReference>
<dbReference type="PROSITE" id="PS50893">
    <property type="entry name" value="ABC_TRANSPORTER_2"/>
    <property type="match status" value="1"/>
</dbReference>
<dbReference type="InterPro" id="IPR027417">
    <property type="entry name" value="P-loop_NTPase"/>
</dbReference>
<dbReference type="SUPFAM" id="SSF52540">
    <property type="entry name" value="P-loop containing nucleoside triphosphate hydrolases"/>
    <property type="match status" value="1"/>
</dbReference>
<comment type="caution">
    <text evidence="5">The sequence shown here is derived from an EMBL/GenBank/DDBJ whole genome shotgun (WGS) entry which is preliminary data.</text>
</comment>
<evidence type="ECO:0000259" key="4">
    <source>
        <dbReference type="PROSITE" id="PS50893"/>
    </source>
</evidence>
<keyword evidence="1" id="KW-0813">Transport</keyword>
<dbReference type="PANTHER" id="PTHR42781">
    <property type="entry name" value="SPERMIDINE/PUTRESCINE IMPORT ATP-BINDING PROTEIN POTA"/>
    <property type="match status" value="1"/>
</dbReference>
<dbReference type="InterPro" id="IPR017871">
    <property type="entry name" value="ABC_transporter-like_CS"/>
</dbReference>
<evidence type="ECO:0000256" key="3">
    <source>
        <dbReference type="ARBA" id="ARBA00022840"/>
    </source>
</evidence>
<dbReference type="PROSITE" id="PS00211">
    <property type="entry name" value="ABC_TRANSPORTER_1"/>
    <property type="match status" value="1"/>
</dbReference>
<evidence type="ECO:0000256" key="2">
    <source>
        <dbReference type="ARBA" id="ARBA00022741"/>
    </source>
</evidence>
<dbReference type="EMBL" id="JBEDNQ010000003">
    <property type="protein sequence ID" value="MEQ3550333.1"/>
    <property type="molecule type" value="Genomic_DNA"/>
</dbReference>
<name>A0ABV1K8Z9_9PSEU</name>
<accession>A0ABV1K8Z9</accession>
<evidence type="ECO:0000313" key="6">
    <source>
        <dbReference type="Proteomes" id="UP001494902"/>
    </source>
</evidence>
<sequence>MTTTTVDPVVALSGVTRDFGSGPVVRDLDLDVRRGEFLALLGPSGCGKTTLLRMIAGYLEPTAGELRINGVDASRTPVRRRNIGMVFQSYALFPHMTVAGNVGFGLTMRKVGRGERERRVREALELVGLGHLADRRPAQLSGGQQQRVALARAVVLRPDVLLLDEPLSNLDAQLRVQLRDELARVQRETGLTTVLVTHDQEEALAVADRIVLLHGGRIAQEGTPREVFERPRTRFVAEFLGYRNVLELPGRGEVAIRPEHVRVHAATCPESASDTSAEVLTGTMRSATYRGTFSTATALVALGGGQVELHGVTAGPEPAPGDPVRVELPAAAIVPLHPDQEDPR</sequence>
<dbReference type="Pfam" id="PF00005">
    <property type="entry name" value="ABC_tran"/>
    <property type="match status" value="1"/>
</dbReference>
<dbReference type="InterPro" id="IPR003593">
    <property type="entry name" value="AAA+_ATPase"/>
</dbReference>
<dbReference type="Gene3D" id="3.40.50.300">
    <property type="entry name" value="P-loop containing nucleotide triphosphate hydrolases"/>
    <property type="match status" value="1"/>
</dbReference>
<protein>
    <submittedName>
        <fullName evidence="5">ABC transporter ATP-binding protein</fullName>
    </submittedName>
</protein>
<gene>
    <name evidence="5" type="ORF">WIS52_07610</name>
</gene>
<evidence type="ECO:0000256" key="1">
    <source>
        <dbReference type="ARBA" id="ARBA00022448"/>
    </source>
</evidence>
<dbReference type="InterPro" id="IPR050093">
    <property type="entry name" value="ABC_SmlMolc_Importer"/>
</dbReference>
<dbReference type="PANTHER" id="PTHR42781:SF4">
    <property type="entry name" value="SPERMIDINE_PUTRESCINE IMPORT ATP-BINDING PROTEIN POTA"/>
    <property type="match status" value="1"/>
</dbReference>
<keyword evidence="6" id="KW-1185">Reference proteome</keyword>
<dbReference type="Proteomes" id="UP001494902">
    <property type="component" value="Unassembled WGS sequence"/>
</dbReference>
<keyword evidence="2" id="KW-0547">Nucleotide-binding</keyword>
<dbReference type="InterPro" id="IPR003439">
    <property type="entry name" value="ABC_transporter-like_ATP-bd"/>
</dbReference>
<proteinExistence type="predicted"/>
<dbReference type="GO" id="GO:0005524">
    <property type="term" value="F:ATP binding"/>
    <property type="evidence" value="ECO:0007669"/>
    <property type="project" value="UniProtKB-KW"/>
</dbReference>
<dbReference type="InterPro" id="IPR013611">
    <property type="entry name" value="Transp-assoc_OB_typ2"/>
</dbReference>
<keyword evidence="3 5" id="KW-0067">ATP-binding</keyword>
<dbReference type="SMART" id="SM00382">
    <property type="entry name" value="AAA"/>
    <property type="match status" value="1"/>
</dbReference>
<feature type="domain" description="ABC transporter" evidence="4">
    <location>
        <begin position="10"/>
        <end position="240"/>
    </location>
</feature>
<reference evidence="5 6" key="1">
    <citation type="submission" date="2024-03" db="EMBL/GenBank/DDBJ databases">
        <title>Draft genome sequence of Pseudonocardia nematodicida JCM 31783.</title>
        <authorList>
            <person name="Butdee W."/>
            <person name="Duangmal K."/>
        </authorList>
    </citation>
    <scope>NUCLEOTIDE SEQUENCE [LARGE SCALE GENOMIC DNA]</scope>
    <source>
        <strain evidence="5 6">JCM 31783</strain>
    </source>
</reference>
<evidence type="ECO:0000313" key="5">
    <source>
        <dbReference type="EMBL" id="MEQ3550333.1"/>
    </source>
</evidence>
<organism evidence="5 6">
    <name type="scientific">Pseudonocardia nematodicida</name>
    <dbReference type="NCBI Taxonomy" id="1206997"/>
    <lineage>
        <taxon>Bacteria</taxon>
        <taxon>Bacillati</taxon>
        <taxon>Actinomycetota</taxon>
        <taxon>Actinomycetes</taxon>
        <taxon>Pseudonocardiales</taxon>
        <taxon>Pseudonocardiaceae</taxon>
        <taxon>Pseudonocardia</taxon>
    </lineage>
</organism>
<dbReference type="Pfam" id="PF08402">
    <property type="entry name" value="TOBE_2"/>
    <property type="match status" value="1"/>
</dbReference>